<keyword evidence="1" id="KW-0812">Transmembrane</keyword>
<reference evidence="3" key="1">
    <citation type="journal article" date="2019" name="Int. J. Syst. Evol. Microbiol.">
        <title>The Global Catalogue of Microorganisms (GCM) 10K type strain sequencing project: providing services to taxonomists for standard genome sequencing and annotation.</title>
        <authorList>
            <consortium name="The Broad Institute Genomics Platform"/>
            <consortium name="The Broad Institute Genome Sequencing Center for Infectious Disease"/>
            <person name="Wu L."/>
            <person name="Ma J."/>
        </authorList>
    </citation>
    <scope>NUCLEOTIDE SEQUENCE [LARGE SCALE GENOMIC DNA]</scope>
    <source>
        <strain evidence="3">CGMCC 4.7177</strain>
    </source>
</reference>
<name>A0ABW4SHW2_9BACL</name>
<accession>A0ABW4SHW2</accession>
<feature type="transmembrane region" description="Helical" evidence="1">
    <location>
        <begin position="206"/>
        <end position="230"/>
    </location>
</feature>
<keyword evidence="1" id="KW-1133">Transmembrane helix</keyword>
<feature type="transmembrane region" description="Helical" evidence="1">
    <location>
        <begin position="343"/>
        <end position="368"/>
    </location>
</feature>
<evidence type="ECO:0000313" key="2">
    <source>
        <dbReference type="EMBL" id="MFD1928256.1"/>
    </source>
</evidence>
<sequence>MQKLRKLTSKQGLFFILLLFLLFTSVMFVNHNYSFYDRPIAKVTQIVLLESESITDRHNNEDMLFKQEITAVLKNGEAKGQKIHLVNSYSYSGAYDQEYRVGNELFVLLNKSLVSNTQLSGIITDVKRDKHALIIAWIFIFALLIVGKKQGLFAIISFTINVLILSVALDIYVKYSSINLLVICGICILLFTITSLLFVSGFNEKTYAAIAATLVATLTSLAITAFVFWITGDKGLRYEEMQFLTRPYRLVFMGGLFIGSLGAIMDIAITLSSSIFTLYERDHQISIKALKESGMDIGRDIMGTITNILFLAYVCGSIPMLVLSFKNVTPLGFTFSMNLSLEVARALAGGIGIVLTIPIGVYMSIFFIKRKQARL</sequence>
<evidence type="ECO:0000313" key="3">
    <source>
        <dbReference type="Proteomes" id="UP001597218"/>
    </source>
</evidence>
<proteinExistence type="predicted"/>
<dbReference type="Proteomes" id="UP001597218">
    <property type="component" value="Unassembled WGS sequence"/>
</dbReference>
<feature type="transmembrane region" description="Helical" evidence="1">
    <location>
        <begin position="300"/>
        <end position="323"/>
    </location>
</feature>
<feature type="transmembrane region" description="Helical" evidence="1">
    <location>
        <begin position="131"/>
        <end position="147"/>
    </location>
</feature>
<dbReference type="InterPro" id="IPR012507">
    <property type="entry name" value="YibE_F"/>
</dbReference>
<feature type="transmembrane region" description="Helical" evidence="1">
    <location>
        <begin position="250"/>
        <end position="279"/>
    </location>
</feature>
<feature type="transmembrane region" description="Helical" evidence="1">
    <location>
        <begin position="152"/>
        <end position="172"/>
    </location>
</feature>
<keyword evidence="1" id="KW-0472">Membrane</keyword>
<dbReference type="Pfam" id="PF07907">
    <property type="entry name" value="YibE_F"/>
    <property type="match status" value="1"/>
</dbReference>
<dbReference type="RefSeq" id="WP_381537550.1">
    <property type="nucleotide sequence ID" value="NZ_JBHUGI010000024.1"/>
</dbReference>
<organism evidence="2 3">
    <name type="scientific">Sporosarcina siberiensis</name>
    <dbReference type="NCBI Taxonomy" id="1365606"/>
    <lineage>
        <taxon>Bacteria</taxon>
        <taxon>Bacillati</taxon>
        <taxon>Bacillota</taxon>
        <taxon>Bacilli</taxon>
        <taxon>Bacillales</taxon>
        <taxon>Caryophanaceae</taxon>
        <taxon>Sporosarcina</taxon>
    </lineage>
</organism>
<evidence type="ECO:0000256" key="1">
    <source>
        <dbReference type="SAM" id="Phobius"/>
    </source>
</evidence>
<feature type="transmembrane region" description="Helical" evidence="1">
    <location>
        <begin position="178"/>
        <end position="199"/>
    </location>
</feature>
<comment type="caution">
    <text evidence="2">The sequence shown here is derived from an EMBL/GenBank/DDBJ whole genome shotgun (WGS) entry which is preliminary data.</text>
</comment>
<protein>
    <submittedName>
        <fullName evidence="2">YibE/F family protein</fullName>
    </submittedName>
</protein>
<feature type="transmembrane region" description="Helical" evidence="1">
    <location>
        <begin position="12"/>
        <end position="29"/>
    </location>
</feature>
<dbReference type="PANTHER" id="PTHR41771">
    <property type="entry name" value="MEMBRANE PROTEIN-RELATED"/>
    <property type="match status" value="1"/>
</dbReference>
<dbReference type="PANTHER" id="PTHR41771:SF1">
    <property type="entry name" value="MEMBRANE PROTEIN"/>
    <property type="match status" value="1"/>
</dbReference>
<gene>
    <name evidence="2" type="ORF">ACFSFY_09310</name>
</gene>
<dbReference type="EMBL" id="JBHUGI010000024">
    <property type="protein sequence ID" value="MFD1928256.1"/>
    <property type="molecule type" value="Genomic_DNA"/>
</dbReference>
<keyword evidence="3" id="KW-1185">Reference proteome</keyword>